<organism evidence="1 2">
    <name type="scientific">SAR86 cluster bacterium</name>
    <dbReference type="NCBI Taxonomy" id="2030880"/>
    <lineage>
        <taxon>Bacteria</taxon>
        <taxon>Pseudomonadati</taxon>
        <taxon>Pseudomonadota</taxon>
        <taxon>Gammaproteobacteria</taxon>
        <taxon>SAR86 cluster</taxon>
    </lineage>
</organism>
<accession>A0A2A5AZ85</accession>
<dbReference type="AlphaFoldDB" id="A0A2A5AZ85"/>
<evidence type="ECO:0000313" key="2">
    <source>
        <dbReference type="Proteomes" id="UP000218327"/>
    </source>
</evidence>
<dbReference type="Proteomes" id="UP000218327">
    <property type="component" value="Unassembled WGS sequence"/>
</dbReference>
<dbReference type="InterPro" id="IPR058159">
    <property type="entry name" value="Phage_holin_10"/>
</dbReference>
<reference evidence="2" key="1">
    <citation type="submission" date="2017-08" db="EMBL/GenBank/DDBJ databases">
        <title>A dynamic microbial community with high functional redundancy inhabits the cold, oxic subseafloor aquifer.</title>
        <authorList>
            <person name="Tully B.J."/>
            <person name="Wheat C.G."/>
            <person name="Glazer B.T."/>
            <person name="Huber J.A."/>
        </authorList>
    </citation>
    <scope>NUCLEOTIDE SEQUENCE [LARGE SCALE GENOMIC DNA]</scope>
</reference>
<comment type="caution">
    <text evidence="1">The sequence shown here is derived from an EMBL/GenBank/DDBJ whole genome shotgun (WGS) entry which is preliminary data.</text>
</comment>
<dbReference type="Pfam" id="PF23987">
    <property type="entry name" value="Phage_holin_10"/>
    <property type="match status" value="1"/>
</dbReference>
<sequence>MTQHLTPFIRIGLRIFGGFMIGRGYTDEATAAIFYEDPNLIGAIALGVSEGWYLLAKRFDWMK</sequence>
<protein>
    <submittedName>
        <fullName evidence="1">Uncharacterized protein</fullName>
    </submittedName>
</protein>
<dbReference type="EMBL" id="NVVJ01000030">
    <property type="protein sequence ID" value="PCJ24098.1"/>
    <property type="molecule type" value="Genomic_DNA"/>
</dbReference>
<name>A0A2A5AZ85_9GAMM</name>
<proteinExistence type="predicted"/>
<gene>
    <name evidence="1" type="ORF">COA96_10155</name>
</gene>
<evidence type="ECO:0000313" key="1">
    <source>
        <dbReference type="EMBL" id="PCJ24098.1"/>
    </source>
</evidence>